<proteinExistence type="inferred from homology"/>
<evidence type="ECO:0000256" key="4">
    <source>
        <dbReference type="ARBA" id="ARBA00023125"/>
    </source>
</evidence>
<name>R4KVH3_9FIRM</name>
<dbReference type="PROSITE" id="PS51898">
    <property type="entry name" value="TYR_RECOMBINASE"/>
    <property type="match status" value="1"/>
</dbReference>
<gene>
    <name evidence="9" type="ORF">Desgi_4368</name>
</gene>
<evidence type="ECO:0000313" key="9">
    <source>
        <dbReference type="EMBL" id="AGL03611.1"/>
    </source>
</evidence>
<evidence type="ECO:0000256" key="3">
    <source>
        <dbReference type="ARBA" id="ARBA00022908"/>
    </source>
</evidence>
<dbReference type="STRING" id="767817.Desgi_4368"/>
<dbReference type="InterPro" id="IPR004107">
    <property type="entry name" value="Integrase_SAM-like_N"/>
</dbReference>
<keyword evidence="4 6" id="KW-0238">DNA-binding</keyword>
<organism evidence="9 10">
    <name type="scientific">Desulfoscipio gibsoniae DSM 7213</name>
    <dbReference type="NCBI Taxonomy" id="767817"/>
    <lineage>
        <taxon>Bacteria</taxon>
        <taxon>Bacillati</taxon>
        <taxon>Bacillota</taxon>
        <taxon>Clostridia</taxon>
        <taxon>Eubacteriales</taxon>
        <taxon>Desulfallaceae</taxon>
        <taxon>Desulfoscipio</taxon>
    </lineage>
</organism>
<dbReference type="InterPro" id="IPR011010">
    <property type="entry name" value="DNA_brk_join_enz"/>
</dbReference>
<dbReference type="Pfam" id="PF00589">
    <property type="entry name" value="Phage_integrase"/>
    <property type="match status" value="1"/>
</dbReference>
<dbReference type="OrthoDB" id="9785687at2"/>
<dbReference type="SUPFAM" id="SSF56349">
    <property type="entry name" value="DNA breaking-rejoining enzymes"/>
    <property type="match status" value="1"/>
</dbReference>
<dbReference type="GO" id="GO:0006310">
    <property type="term" value="P:DNA recombination"/>
    <property type="evidence" value="ECO:0007669"/>
    <property type="project" value="UniProtKB-KW"/>
</dbReference>
<dbReference type="PANTHER" id="PTHR30349">
    <property type="entry name" value="PHAGE INTEGRASE-RELATED"/>
    <property type="match status" value="1"/>
</dbReference>
<protein>
    <submittedName>
        <fullName evidence="9">Site-specific recombinase XerD</fullName>
    </submittedName>
</protein>
<evidence type="ECO:0000259" key="8">
    <source>
        <dbReference type="PROSITE" id="PS51900"/>
    </source>
</evidence>
<dbReference type="PANTHER" id="PTHR30349:SF41">
    <property type="entry name" value="INTEGRASE_RECOMBINASE PROTEIN MJ0367-RELATED"/>
    <property type="match status" value="1"/>
</dbReference>
<accession>R4KVH3</accession>
<dbReference type="Gene3D" id="1.10.150.130">
    <property type="match status" value="1"/>
</dbReference>
<dbReference type="AlphaFoldDB" id="R4KVH3"/>
<evidence type="ECO:0000256" key="2">
    <source>
        <dbReference type="ARBA" id="ARBA00008857"/>
    </source>
</evidence>
<evidence type="ECO:0000256" key="5">
    <source>
        <dbReference type="ARBA" id="ARBA00023172"/>
    </source>
</evidence>
<dbReference type="InterPro" id="IPR002104">
    <property type="entry name" value="Integrase_catalytic"/>
</dbReference>
<keyword evidence="3" id="KW-0229">DNA integration</keyword>
<dbReference type="EMBL" id="CP003273">
    <property type="protein sequence ID" value="AGL03611.1"/>
    <property type="molecule type" value="Genomic_DNA"/>
</dbReference>
<dbReference type="KEGG" id="dgi:Desgi_4368"/>
<sequence length="310" mass="36013">MCKTNYQAIINLQWGRIVDMYLLHLQHDLERSPETVSGYRKDLYHFGNCLIEHNGPEITPQKIGPMDIWLYLRHLSLDHNYAPRSRIRNLASIKSFYKFLKNNDYVKKDPSANIQWPSIPQSEQPVFFTVQDFKKIIGAINTSTKTGYTHSVIIYVLFLTGLRISEALSLKLKDIDLRKKIINVTRGKGRKKRIVPINKALYPVLKDYKKELKKGKEDWLFPSKRSVTGRMTPQNVRLFIKKYCRKAGIEKAKMSPHVFRHGFATTLYMDKGVDLLRIATLLGHSNTRTTEIYAHTNEKHLRSAVDLIDL</sequence>
<evidence type="ECO:0000313" key="10">
    <source>
        <dbReference type="Proteomes" id="UP000013520"/>
    </source>
</evidence>
<reference evidence="9 10" key="1">
    <citation type="submission" date="2012-01" db="EMBL/GenBank/DDBJ databases">
        <title>Complete sequence of Desulfotomaculum gibsoniae DSM 7213.</title>
        <authorList>
            <consortium name="US DOE Joint Genome Institute"/>
            <person name="Lucas S."/>
            <person name="Han J."/>
            <person name="Lapidus A."/>
            <person name="Cheng J.-F."/>
            <person name="Goodwin L."/>
            <person name="Pitluck S."/>
            <person name="Peters L."/>
            <person name="Ovchinnikova G."/>
            <person name="Teshima H."/>
            <person name="Detter J.C."/>
            <person name="Han C."/>
            <person name="Tapia R."/>
            <person name="Land M."/>
            <person name="Hauser L."/>
            <person name="Kyrpides N."/>
            <person name="Ivanova N."/>
            <person name="Pagani I."/>
            <person name="Parshina S."/>
            <person name="Plugge C."/>
            <person name="Muyzer G."/>
            <person name="Kuever J."/>
            <person name="Ivanova A."/>
            <person name="Nazina T."/>
            <person name="Klenk H.-P."/>
            <person name="Brambilla E."/>
            <person name="Spring S."/>
            <person name="Stams A.F."/>
            <person name="Woyke T."/>
        </authorList>
    </citation>
    <scope>NUCLEOTIDE SEQUENCE [LARGE SCALE GENOMIC DNA]</scope>
    <source>
        <strain evidence="9 10">DSM 7213</strain>
    </source>
</reference>
<keyword evidence="5" id="KW-0233">DNA recombination</keyword>
<evidence type="ECO:0000256" key="6">
    <source>
        <dbReference type="PROSITE-ProRule" id="PRU01248"/>
    </source>
</evidence>
<dbReference type="InterPro" id="IPR050090">
    <property type="entry name" value="Tyrosine_recombinase_XerCD"/>
</dbReference>
<evidence type="ECO:0000256" key="1">
    <source>
        <dbReference type="ARBA" id="ARBA00003283"/>
    </source>
</evidence>
<dbReference type="InterPro" id="IPR044068">
    <property type="entry name" value="CB"/>
</dbReference>
<dbReference type="Gene3D" id="1.10.443.10">
    <property type="entry name" value="Intergrase catalytic core"/>
    <property type="match status" value="1"/>
</dbReference>
<dbReference type="GO" id="GO:0003677">
    <property type="term" value="F:DNA binding"/>
    <property type="evidence" value="ECO:0007669"/>
    <property type="project" value="UniProtKB-UniRule"/>
</dbReference>
<dbReference type="InterPro" id="IPR013762">
    <property type="entry name" value="Integrase-like_cat_sf"/>
</dbReference>
<dbReference type="Pfam" id="PF02899">
    <property type="entry name" value="Phage_int_SAM_1"/>
    <property type="match status" value="1"/>
</dbReference>
<dbReference type="HOGENOM" id="CLU_027562_9_2_9"/>
<comment type="function">
    <text evidence="1">Site-specific tyrosine recombinase, which acts by catalyzing the cutting and rejoining of the recombining DNA molecules.</text>
</comment>
<dbReference type="PROSITE" id="PS51900">
    <property type="entry name" value="CB"/>
    <property type="match status" value="1"/>
</dbReference>
<dbReference type="InterPro" id="IPR010998">
    <property type="entry name" value="Integrase_recombinase_N"/>
</dbReference>
<evidence type="ECO:0000259" key="7">
    <source>
        <dbReference type="PROSITE" id="PS51898"/>
    </source>
</evidence>
<keyword evidence="10" id="KW-1185">Reference proteome</keyword>
<feature type="domain" description="Tyr recombinase" evidence="7">
    <location>
        <begin position="123"/>
        <end position="306"/>
    </location>
</feature>
<dbReference type="Proteomes" id="UP000013520">
    <property type="component" value="Chromosome"/>
</dbReference>
<dbReference type="GO" id="GO:0015074">
    <property type="term" value="P:DNA integration"/>
    <property type="evidence" value="ECO:0007669"/>
    <property type="project" value="UniProtKB-KW"/>
</dbReference>
<feature type="domain" description="Core-binding (CB)" evidence="8">
    <location>
        <begin position="12"/>
        <end position="101"/>
    </location>
</feature>
<comment type="similarity">
    <text evidence="2">Belongs to the 'phage' integrase family.</text>
</comment>
<dbReference type="eggNOG" id="COG4974">
    <property type="taxonomic scope" value="Bacteria"/>
</dbReference>